<accession>A0A7S8E5F3</accession>
<name>A0A7S8E5F3_9CHLR</name>
<dbReference type="AlphaFoldDB" id="A0A7S8E5F3"/>
<reference evidence="2 3" key="1">
    <citation type="submission" date="2020-02" db="EMBL/GenBank/DDBJ databases">
        <authorList>
            <person name="Zheng R.K."/>
            <person name="Sun C.M."/>
        </authorList>
    </citation>
    <scope>NUCLEOTIDE SEQUENCE [LARGE SCALE GENOMIC DNA]</scope>
    <source>
        <strain evidence="3">rifampicinis</strain>
    </source>
</reference>
<dbReference type="GO" id="GO:0030151">
    <property type="term" value="F:molybdenum ion binding"/>
    <property type="evidence" value="ECO:0007669"/>
    <property type="project" value="InterPro"/>
</dbReference>
<feature type="domain" description="MOSC" evidence="1">
    <location>
        <begin position="28"/>
        <end position="162"/>
    </location>
</feature>
<dbReference type="PANTHER" id="PTHR30212:SF2">
    <property type="entry name" value="PROTEIN YIIM"/>
    <property type="match status" value="1"/>
</dbReference>
<evidence type="ECO:0000313" key="3">
    <source>
        <dbReference type="Proteomes" id="UP000594468"/>
    </source>
</evidence>
<dbReference type="SUPFAM" id="SSF50800">
    <property type="entry name" value="PK beta-barrel domain-like"/>
    <property type="match status" value="1"/>
</dbReference>
<dbReference type="GO" id="GO:0030170">
    <property type="term" value="F:pyridoxal phosphate binding"/>
    <property type="evidence" value="ECO:0007669"/>
    <property type="project" value="InterPro"/>
</dbReference>
<dbReference type="KEGG" id="pmet:G4Y79_13255"/>
<dbReference type="EMBL" id="CP062983">
    <property type="protein sequence ID" value="QPC80680.1"/>
    <property type="molecule type" value="Genomic_DNA"/>
</dbReference>
<dbReference type="Pfam" id="PF03473">
    <property type="entry name" value="MOSC"/>
    <property type="match status" value="1"/>
</dbReference>
<dbReference type="RefSeq" id="WP_195168755.1">
    <property type="nucleotide sequence ID" value="NZ_CP062983.1"/>
</dbReference>
<dbReference type="InterPro" id="IPR005302">
    <property type="entry name" value="MoCF_Sase_C"/>
</dbReference>
<dbReference type="PROSITE" id="PS51340">
    <property type="entry name" value="MOSC"/>
    <property type="match status" value="1"/>
</dbReference>
<dbReference type="GO" id="GO:0003824">
    <property type="term" value="F:catalytic activity"/>
    <property type="evidence" value="ECO:0007669"/>
    <property type="project" value="InterPro"/>
</dbReference>
<gene>
    <name evidence="2" type="ORF">G4Y79_13255</name>
</gene>
<evidence type="ECO:0000313" key="2">
    <source>
        <dbReference type="EMBL" id="QPC80680.1"/>
    </source>
</evidence>
<protein>
    <submittedName>
        <fullName evidence="2">MOSC domain-containing protein</fullName>
    </submittedName>
</protein>
<keyword evidence="3" id="KW-1185">Reference proteome</keyword>
<dbReference type="Gene3D" id="2.40.33.20">
    <property type="entry name" value="PK beta-barrel domain-like"/>
    <property type="match status" value="1"/>
</dbReference>
<organism evidence="2 3">
    <name type="scientific">Phototrophicus methaneseepsis</name>
    <dbReference type="NCBI Taxonomy" id="2710758"/>
    <lineage>
        <taxon>Bacteria</taxon>
        <taxon>Bacillati</taxon>
        <taxon>Chloroflexota</taxon>
        <taxon>Candidatus Thermofontia</taxon>
        <taxon>Phototrophicales</taxon>
        <taxon>Phototrophicaceae</taxon>
        <taxon>Phototrophicus</taxon>
    </lineage>
</organism>
<sequence>MKLVSINIGKEQAITGAKSYGVTGIYKQPQTDTVTVTPLGLEGDTISDTENHGGPDQAIYVYTLPDYGWWEQELGRQLAPGTFGENLTLSEGISNRMTIGDRIHIGDVVLEVTDARIPCVTLAVRMGDPTFVKRFTQAERPGAYCRVIVPGQIKINADVQIEPATHSQFTILDSFRLFYNKKATPADLQRALDTPISIRGRHDIQKRLDAMSGD</sequence>
<dbReference type="InterPro" id="IPR052353">
    <property type="entry name" value="Benzoxazolinone_Detox_Enz"/>
</dbReference>
<dbReference type="Proteomes" id="UP000594468">
    <property type="component" value="Chromosome"/>
</dbReference>
<dbReference type="InterPro" id="IPR011037">
    <property type="entry name" value="Pyrv_Knase-like_insert_dom_sf"/>
</dbReference>
<evidence type="ECO:0000259" key="1">
    <source>
        <dbReference type="PROSITE" id="PS51340"/>
    </source>
</evidence>
<dbReference type="PANTHER" id="PTHR30212">
    <property type="entry name" value="PROTEIN YIIM"/>
    <property type="match status" value="1"/>
</dbReference>
<proteinExistence type="predicted"/>